<feature type="region of interest" description="Disordered" evidence="1">
    <location>
        <begin position="1"/>
        <end position="36"/>
    </location>
</feature>
<proteinExistence type="predicted"/>
<accession>A0A830CJB5</accession>
<comment type="caution">
    <text evidence="2">The sequence shown here is derived from an EMBL/GenBank/DDBJ whole genome shotgun (WGS) entry which is preliminary data.</text>
</comment>
<organism evidence="2 3">
    <name type="scientific">Phtheirospermum japonicum</name>
    <dbReference type="NCBI Taxonomy" id="374723"/>
    <lineage>
        <taxon>Eukaryota</taxon>
        <taxon>Viridiplantae</taxon>
        <taxon>Streptophyta</taxon>
        <taxon>Embryophyta</taxon>
        <taxon>Tracheophyta</taxon>
        <taxon>Spermatophyta</taxon>
        <taxon>Magnoliopsida</taxon>
        <taxon>eudicotyledons</taxon>
        <taxon>Gunneridae</taxon>
        <taxon>Pentapetalae</taxon>
        <taxon>asterids</taxon>
        <taxon>lamiids</taxon>
        <taxon>Lamiales</taxon>
        <taxon>Orobanchaceae</taxon>
        <taxon>Orobanchaceae incertae sedis</taxon>
        <taxon>Phtheirospermum</taxon>
    </lineage>
</organism>
<dbReference type="EMBL" id="BMAC01000642">
    <property type="protein sequence ID" value="GFQ00758.1"/>
    <property type="molecule type" value="Genomic_DNA"/>
</dbReference>
<keyword evidence="3" id="KW-1185">Reference proteome</keyword>
<dbReference type="PANTHER" id="PTHR40637:SF1">
    <property type="entry name" value="ESSS SUBUNIT OF NADH:UBIQUINONE OXIDOREDUCTASE (COMPLEX I) PROTEIN"/>
    <property type="match status" value="1"/>
</dbReference>
<gene>
    <name evidence="2" type="ORF">PHJA_002219700</name>
</gene>
<evidence type="ECO:0000313" key="3">
    <source>
        <dbReference type="Proteomes" id="UP000653305"/>
    </source>
</evidence>
<reference evidence="2" key="1">
    <citation type="submission" date="2020-07" db="EMBL/GenBank/DDBJ databases">
        <title>Ethylene signaling mediates host invasion by parasitic plants.</title>
        <authorList>
            <person name="Yoshida S."/>
        </authorList>
    </citation>
    <scope>NUCLEOTIDE SEQUENCE</scope>
    <source>
        <strain evidence="2">Okayama</strain>
    </source>
</reference>
<evidence type="ECO:0000313" key="2">
    <source>
        <dbReference type="EMBL" id="GFQ00758.1"/>
    </source>
</evidence>
<dbReference type="AlphaFoldDB" id="A0A830CJB5"/>
<dbReference type="OrthoDB" id="2147978at2759"/>
<name>A0A830CJB5_9LAMI</name>
<dbReference type="Proteomes" id="UP000653305">
    <property type="component" value="Unassembled WGS sequence"/>
</dbReference>
<protein>
    <submittedName>
        <fullName evidence="2">Uncharacterized protein</fullName>
    </submittedName>
</protein>
<sequence length="85" mass="9061">MDRADGSVQDTRIGAKASPSAARRRHPGSLESGKTKSCHVTSSFLTVVILGVGLSAKPDLIIETWAQQKALERLEIEAAQSVESD</sequence>
<evidence type="ECO:0000256" key="1">
    <source>
        <dbReference type="SAM" id="MobiDB-lite"/>
    </source>
</evidence>
<dbReference type="PANTHER" id="PTHR40637">
    <property type="entry name" value="ESSS SUBUNIT OF NADH:UBIQUINONE OXIDOREDUCTASE (COMPLEX I) PROTEIN"/>
    <property type="match status" value="1"/>
</dbReference>